<dbReference type="RefSeq" id="WP_242982627.1">
    <property type="nucleotide sequence ID" value="NZ_JANJZD010000059.1"/>
</dbReference>
<organism evidence="3 4">
    <name type="scientific">Acetatifactor muris</name>
    <dbReference type="NCBI Taxonomy" id="879566"/>
    <lineage>
        <taxon>Bacteria</taxon>
        <taxon>Bacillati</taxon>
        <taxon>Bacillota</taxon>
        <taxon>Clostridia</taxon>
        <taxon>Lachnospirales</taxon>
        <taxon>Lachnospiraceae</taxon>
        <taxon>Acetatifactor</taxon>
    </lineage>
</organism>
<keyword evidence="2" id="KW-0732">Signal</keyword>
<name>A0A2K4ZQ08_9FIRM</name>
<dbReference type="PROSITE" id="PS51257">
    <property type="entry name" value="PROKAR_LIPOPROTEIN"/>
    <property type="match status" value="1"/>
</dbReference>
<gene>
    <name evidence="3" type="ORF">AMURIS_05290</name>
</gene>
<reference evidence="3" key="1">
    <citation type="submission" date="2018-01" db="EMBL/GenBank/DDBJ databases">
        <authorList>
            <person name="Gaut B.S."/>
            <person name="Morton B.R."/>
            <person name="Clegg M.T."/>
            <person name="Duvall M.R."/>
        </authorList>
    </citation>
    <scope>NUCLEOTIDE SEQUENCE [LARGE SCALE GENOMIC DNA]</scope>
    <source>
        <strain evidence="3">GP69</strain>
    </source>
</reference>
<protein>
    <submittedName>
        <fullName evidence="3">Uncharacterized protein</fullName>
    </submittedName>
</protein>
<dbReference type="AlphaFoldDB" id="A0A2K4ZQ08"/>
<feature type="region of interest" description="Disordered" evidence="1">
    <location>
        <begin position="27"/>
        <end position="64"/>
    </location>
</feature>
<keyword evidence="4" id="KW-1185">Reference proteome</keyword>
<accession>A0A2K4ZQ08</accession>
<sequence>MGKRLLSLVMICGLLFTATACGNYNIRDEDAPPLQNTEENPFAQSEESGSLGALSHGEVNPARDDAHNVLPYEYKGGEFTLDYQFVAEGKLNNIGFLLFLDGKPQAYKINDTGGEYE</sequence>
<evidence type="ECO:0000313" key="4">
    <source>
        <dbReference type="Proteomes" id="UP000236311"/>
    </source>
</evidence>
<dbReference type="Proteomes" id="UP000236311">
    <property type="component" value="Unassembled WGS sequence"/>
</dbReference>
<feature type="compositionally biased region" description="Polar residues" evidence="1">
    <location>
        <begin position="34"/>
        <end position="48"/>
    </location>
</feature>
<feature type="chain" id="PRO_5039670775" evidence="2">
    <location>
        <begin position="21"/>
        <end position="117"/>
    </location>
</feature>
<dbReference type="EMBL" id="OFSM01000053">
    <property type="protein sequence ID" value="SOY32525.1"/>
    <property type="molecule type" value="Genomic_DNA"/>
</dbReference>
<proteinExistence type="predicted"/>
<evidence type="ECO:0000313" key="3">
    <source>
        <dbReference type="EMBL" id="SOY32525.1"/>
    </source>
</evidence>
<feature type="signal peptide" evidence="2">
    <location>
        <begin position="1"/>
        <end position="20"/>
    </location>
</feature>
<evidence type="ECO:0000256" key="1">
    <source>
        <dbReference type="SAM" id="MobiDB-lite"/>
    </source>
</evidence>
<evidence type="ECO:0000256" key="2">
    <source>
        <dbReference type="SAM" id="SignalP"/>
    </source>
</evidence>